<protein>
    <submittedName>
        <fullName evidence="5">AAA-like domain-containing protein</fullName>
    </submittedName>
</protein>
<dbReference type="PROSITE" id="PS50082">
    <property type="entry name" value="WD_REPEATS_2"/>
    <property type="match status" value="12"/>
</dbReference>
<evidence type="ECO:0000256" key="3">
    <source>
        <dbReference type="PROSITE-ProRule" id="PRU00221"/>
    </source>
</evidence>
<dbReference type="InterPro" id="IPR015943">
    <property type="entry name" value="WD40/YVTN_repeat-like_dom_sf"/>
</dbReference>
<dbReference type="InterPro" id="IPR020472">
    <property type="entry name" value="WD40_PAC1"/>
</dbReference>
<keyword evidence="4" id="KW-0472">Membrane</keyword>
<dbReference type="PANTHER" id="PTHR19879:SF9">
    <property type="entry name" value="TRANSCRIPTION INITIATION FACTOR TFIID SUBUNIT 5"/>
    <property type="match status" value="1"/>
</dbReference>
<dbReference type="InterPro" id="IPR027417">
    <property type="entry name" value="P-loop_NTPase"/>
</dbReference>
<feature type="repeat" description="WD" evidence="3">
    <location>
        <begin position="705"/>
        <end position="746"/>
    </location>
</feature>
<dbReference type="RefSeq" id="WP_193915963.1">
    <property type="nucleotide sequence ID" value="NZ_JADEXS020000001.1"/>
</dbReference>
<feature type="repeat" description="WD" evidence="3">
    <location>
        <begin position="672"/>
        <end position="704"/>
    </location>
</feature>
<dbReference type="Pfam" id="PF14516">
    <property type="entry name" value="AAA_35"/>
    <property type="match status" value="1"/>
</dbReference>
<keyword evidence="4" id="KW-1133">Transmembrane helix</keyword>
<organism evidence="5 6">
    <name type="scientific">Desmonostoc muscorum LEGE 12446</name>
    <dbReference type="NCBI Taxonomy" id="1828758"/>
    <lineage>
        <taxon>Bacteria</taxon>
        <taxon>Bacillati</taxon>
        <taxon>Cyanobacteriota</taxon>
        <taxon>Cyanophyceae</taxon>
        <taxon>Nostocales</taxon>
        <taxon>Nostocaceae</taxon>
        <taxon>Desmonostoc</taxon>
    </lineage>
</organism>
<dbReference type="SUPFAM" id="SSF50978">
    <property type="entry name" value="WD40 repeat-like"/>
    <property type="match status" value="1"/>
</dbReference>
<name>A0A8J6ZUH3_DESMC</name>
<keyword evidence="4" id="KW-0812">Transmembrane</keyword>
<evidence type="ECO:0000256" key="4">
    <source>
        <dbReference type="SAM" id="Phobius"/>
    </source>
</evidence>
<evidence type="ECO:0000313" key="6">
    <source>
        <dbReference type="Proteomes" id="UP000622533"/>
    </source>
</evidence>
<feature type="repeat" description="WD" evidence="3">
    <location>
        <begin position="884"/>
        <end position="925"/>
    </location>
</feature>
<dbReference type="InterPro" id="IPR019775">
    <property type="entry name" value="WD40_repeat_CS"/>
</dbReference>
<feature type="repeat" description="WD" evidence="3">
    <location>
        <begin position="747"/>
        <end position="788"/>
    </location>
</feature>
<keyword evidence="6" id="KW-1185">Reference proteome</keyword>
<feature type="repeat" description="WD" evidence="3">
    <location>
        <begin position="1062"/>
        <end position="1103"/>
    </location>
</feature>
<evidence type="ECO:0000256" key="1">
    <source>
        <dbReference type="ARBA" id="ARBA00022574"/>
    </source>
</evidence>
<dbReference type="PANTHER" id="PTHR19879">
    <property type="entry name" value="TRANSCRIPTION INITIATION FACTOR TFIID"/>
    <property type="match status" value="1"/>
</dbReference>
<dbReference type="Gene3D" id="2.130.10.10">
    <property type="entry name" value="YVTN repeat-like/Quinoprotein amine dehydrogenase"/>
    <property type="match status" value="5"/>
</dbReference>
<dbReference type="AlphaFoldDB" id="A0A8J6ZUH3"/>
<proteinExistence type="predicted"/>
<feature type="repeat" description="WD" evidence="3">
    <location>
        <begin position="841"/>
        <end position="882"/>
    </location>
</feature>
<dbReference type="Proteomes" id="UP000622533">
    <property type="component" value="Unassembled WGS sequence"/>
</dbReference>
<dbReference type="SUPFAM" id="SSF50998">
    <property type="entry name" value="Quinoprotein alcohol dehydrogenase-like"/>
    <property type="match status" value="1"/>
</dbReference>
<feature type="repeat" description="WD" evidence="3">
    <location>
        <begin position="798"/>
        <end position="829"/>
    </location>
</feature>
<feature type="repeat" description="WD" evidence="3">
    <location>
        <begin position="589"/>
        <end position="618"/>
    </location>
</feature>
<gene>
    <name evidence="5" type="ORF">IQ276_10550</name>
</gene>
<dbReference type="PROSITE" id="PS00678">
    <property type="entry name" value="WD_REPEATS_1"/>
    <property type="match status" value="6"/>
</dbReference>
<feature type="transmembrane region" description="Helical" evidence="4">
    <location>
        <begin position="454"/>
        <end position="476"/>
    </location>
</feature>
<dbReference type="Gene3D" id="3.40.50.300">
    <property type="entry name" value="P-loop containing nucleotide triphosphate hydrolases"/>
    <property type="match status" value="1"/>
</dbReference>
<evidence type="ECO:0000256" key="2">
    <source>
        <dbReference type="ARBA" id="ARBA00022737"/>
    </source>
</evidence>
<accession>A0A8J6ZUH3</accession>
<dbReference type="PRINTS" id="PR00320">
    <property type="entry name" value="GPROTEINBRPT"/>
</dbReference>
<dbReference type="SMART" id="SM00320">
    <property type="entry name" value="WD40"/>
    <property type="match status" value="13"/>
</dbReference>
<comment type="caution">
    <text evidence="5">The sequence shown here is derived from an EMBL/GenBank/DDBJ whole genome shotgun (WGS) entry which is preliminary data.</text>
</comment>
<feature type="repeat" description="WD" evidence="3">
    <location>
        <begin position="978"/>
        <end position="1019"/>
    </location>
</feature>
<dbReference type="PROSITE" id="PS50294">
    <property type="entry name" value="WD_REPEATS_REGION"/>
    <property type="match status" value="8"/>
</dbReference>
<dbReference type="CDD" id="cd00200">
    <property type="entry name" value="WD40"/>
    <property type="match status" value="2"/>
</dbReference>
<keyword evidence="1 3" id="KW-0853">WD repeat</keyword>
<feature type="repeat" description="WD" evidence="3">
    <location>
        <begin position="1020"/>
        <end position="1061"/>
    </location>
</feature>
<dbReference type="Pfam" id="PF25173">
    <property type="entry name" value="Beta-prop_WDR3_1st"/>
    <property type="match status" value="1"/>
</dbReference>
<dbReference type="EMBL" id="JADEXS010000110">
    <property type="protein sequence ID" value="MBE9022855.1"/>
    <property type="molecule type" value="Genomic_DNA"/>
</dbReference>
<reference evidence="5" key="1">
    <citation type="submission" date="2020-10" db="EMBL/GenBank/DDBJ databases">
        <authorList>
            <person name="Castelo-Branco R."/>
            <person name="Eusebio N."/>
            <person name="Adriana R."/>
            <person name="Vieira A."/>
            <person name="Brugerolle De Fraissinette N."/>
            <person name="Rezende De Castro R."/>
            <person name="Schneider M.P."/>
            <person name="Vasconcelos V."/>
            <person name="Leao P.N."/>
        </authorList>
    </citation>
    <scope>NUCLEOTIDE SEQUENCE</scope>
    <source>
        <strain evidence="5">LEGE 12446</strain>
    </source>
</reference>
<dbReference type="InterPro" id="IPR036322">
    <property type="entry name" value="WD40_repeat_dom_sf"/>
</dbReference>
<feature type="repeat" description="WD" evidence="3">
    <location>
        <begin position="619"/>
        <end position="660"/>
    </location>
</feature>
<dbReference type="InterPro" id="IPR011047">
    <property type="entry name" value="Quinoprotein_ADH-like_sf"/>
</dbReference>
<feature type="repeat" description="WD" evidence="3">
    <location>
        <begin position="1104"/>
        <end position="1145"/>
    </location>
</feature>
<dbReference type="Pfam" id="PF00400">
    <property type="entry name" value="WD40"/>
    <property type="match status" value="9"/>
</dbReference>
<dbReference type="InterPro" id="IPR001680">
    <property type="entry name" value="WD40_rpt"/>
</dbReference>
<sequence length="1168" mass="129519">MTENYEYKIGGSLGENAPTYVVRQADSDLYYSLKAGDFCYIFNSRQMGKTSLIVRTMKKLQAEGFACTSLDFSVRGSRDVRSEQWYAGIVYKLVTNYNLANPSEFLLNWWRQRDDITPVQRLEEFIETVLLVSIPNKIIIFIDEIDSILSLEFATDDFFTLIRSCYEKRNFNREYQRLTFALVGVATPGDLIADRRRTPFNIGKAIQLYGFKQNEIEPLAKGFEGKIENPLALMQEVLAWTGGQPFLTQKVCKLLRNREIVNGEILEEIIRSQIIENWEAHDEPEHLKTIRDRILLGEQMAGRFLGWYQQILVSGYIPADESIEQMRFRLIGLVVKQQNKLEVYNKIYELVFNLNWVEQELNKLRPYSENFQAWVDSNYQDESRLLRGQALQDALRWANEKSLSNEDSRYLAASQELEKRELAAALVIKEEESRILAAANETLSQAQRKSKQRILFGSAFLAVSIIGGIVASMLAINAQKELQISQKATQLEQAGINLLREPFGLGEIDGLVEAMRAGRNLKTLVKDKQSLADYPAYTPIFSLQYILSNIRQVNQFKYKTSAVYFAFSPKNVLEINTISNGDSLYLPTFSADGKILASADVDNSIKLWNARTGEPLSTLIGHKEEIRKMAFSHNGKTLASVDFNNTIKLWDVSTGKPLSTLTRPQSGILSFSIAFSLDDKILASADADNTIKLLDVRTGKLISTLIGHQSAVFSVAFSSDRKTLASGSQNSTIKLWNVHTGQLLSTLTGHQDTVSSLAFSSNGKTLASGSYDKIIKLWDISSGKQFLTFRGQAPADRLAFSPDGKGLVSDDKNNTIKLWDISTRKPLSTALSYAKSTPSNLTKHLFGYSRIAFSPDGKTFASCTDDKTIKLWDFSTGKPLSTLTDHQVRVVHSLAFSADGKTLASGGIGQTITLWNVSTAKPISSFTVNQVAITSLAFSPDGKTLASGGQDESSDVKTRTSHSIKLWNVSTGKLISSLTGHQNYVNSVAFSSDGKTLASVDFNRTIKLWNVSTGKLTFSLTGHQDYVNSVAFSADGKTLASGSDDRTIKLWNVSTGQPISTLTGHQDGVTSAAFSPDGKVLASASQDKTIKLWKVSTGQVISTLTGHQGRVVSVVFSSDGKTLTSSSSDGTIKLWSLDLDDLLVQGCNWLKHYLANDDELRSELCPSQ</sequence>
<dbReference type="SUPFAM" id="SSF52540">
    <property type="entry name" value="P-loop containing nucleoside triphosphate hydrolases"/>
    <property type="match status" value="1"/>
</dbReference>
<evidence type="ECO:0000313" key="5">
    <source>
        <dbReference type="EMBL" id="MBE9022855.1"/>
    </source>
</evidence>
<keyword evidence="2" id="KW-0677">Repeat</keyword>